<protein>
    <recommendedName>
        <fullName evidence="1">SCP domain-containing protein</fullName>
    </recommendedName>
</protein>
<sequence length="156" mass="17160">MAPAPPPATGLPGPGVLTQAQRRALLEAHNRAREEVGAASLGWSARATEQAERWAGILARRCTLEHSRGSGFGENLFMGTQGFYDELDGVRAWEEEKRDYRGQPLTRALAPVVGHYTQMVWPATRELGCATSSCDNHLILVCNYYPPGNYLGERAY</sequence>
<evidence type="ECO:0000313" key="3">
    <source>
        <dbReference type="Proteomes" id="UP000638570"/>
    </source>
</evidence>
<organism evidence="2 3">
    <name type="scientific">Zobellella iuensis</name>
    <dbReference type="NCBI Taxonomy" id="2803811"/>
    <lineage>
        <taxon>Bacteria</taxon>
        <taxon>Pseudomonadati</taxon>
        <taxon>Pseudomonadota</taxon>
        <taxon>Gammaproteobacteria</taxon>
        <taxon>Aeromonadales</taxon>
        <taxon>Aeromonadaceae</taxon>
        <taxon>Zobellella</taxon>
    </lineage>
</organism>
<dbReference type="SUPFAM" id="SSF55797">
    <property type="entry name" value="PR-1-like"/>
    <property type="match status" value="1"/>
</dbReference>
<proteinExistence type="predicted"/>
<dbReference type="PANTHER" id="PTHR10334">
    <property type="entry name" value="CYSTEINE-RICH SECRETORY PROTEIN-RELATED"/>
    <property type="match status" value="1"/>
</dbReference>
<name>A0ABS1QPK8_9GAMM</name>
<dbReference type="PROSITE" id="PS01009">
    <property type="entry name" value="CRISP_1"/>
    <property type="match status" value="1"/>
</dbReference>
<gene>
    <name evidence="2" type="ORF">JKV55_05465</name>
</gene>
<dbReference type="EMBL" id="JAERTZ010000013">
    <property type="protein sequence ID" value="MBL1376785.1"/>
    <property type="molecule type" value="Genomic_DNA"/>
</dbReference>
<evidence type="ECO:0000259" key="1">
    <source>
        <dbReference type="SMART" id="SM00198"/>
    </source>
</evidence>
<dbReference type="InterPro" id="IPR001283">
    <property type="entry name" value="CRISP-related"/>
</dbReference>
<comment type="caution">
    <text evidence="2">The sequence shown here is derived from an EMBL/GenBank/DDBJ whole genome shotgun (WGS) entry which is preliminary data.</text>
</comment>
<dbReference type="SMART" id="SM00198">
    <property type="entry name" value="SCP"/>
    <property type="match status" value="1"/>
</dbReference>
<reference evidence="3" key="1">
    <citation type="submission" date="2021-01" db="EMBL/GenBank/DDBJ databases">
        <title>Genome public.</title>
        <authorList>
            <person name="Liu C."/>
            <person name="Sun Q."/>
        </authorList>
    </citation>
    <scope>NUCLEOTIDE SEQUENCE [LARGE SCALE GENOMIC DNA]</scope>
    <source>
        <strain evidence="3">CGMCC 1.18722</strain>
    </source>
</reference>
<dbReference type="PROSITE" id="PS01010">
    <property type="entry name" value="CRISP_2"/>
    <property type="match status" value="1"/>
</dbReference>
<dbReference type="Pfam" id="PF00188">
    <property type="entry name" value="CAP"/>
    <property type="match status" value="1"/>
</dbReference>
<dbReference type="Proteomes" id="UP000638570">
    <property type="component" value="Unassembled WGS sequence"/>
</dbReference>
<feature type="domain" description="SCP" evidence="1">
    <location>
        <begin position="20"/>
        <end position="152"/>
    </location>
</feature>
<dbReference type="Gene3D" id="3.40.33.10">
    <property type="entry name" value="CAP"/>
    <property type="match status" value="1"/>
</dbReference>
<dbReference type="InterPro" id="IPR014044">
    <property type="entry name" value="CAP_dom"/>
</dbReference>
<accession>A0ABS1QPK8</accession>
<dbReference type="InterPro" id="IPR018244">
    <property type="entry name" value="Allrgn_V5/Tpx1_CS"/>
</dbReference>
<evidence type="ECO:0000313" key="2">
    <source>
        <dbReference type="EMBL" id="MBL1376785.1"/>
    </source>
</evidence>
<dbReference type="InterPro" id="IPR035940">
    <property type="entry name" value="CAP_sf"/>
</dbReference>
<keyword evidence="3" id="KW-1185">Reference proteome</keyword>
<dbReference type="PRINTS" id="PR00837">
    <property type="entry name" value="V5TPXLIKE"/>
</dbReference>